<dbReference type="NCBIfam" id="TIGR02340">
    <property type="entry name" value="chap_CCT_alpha"/>
    <property type="match status" value="1"/>
</dbReference>
<evidence type="ECO:0000256" key="1">
    <source>
        <dbReference type="ARBA" id="ARBA00004496"/>
    </source>
</evidence>
<dbReference type="GO" id="GO:0140662">
    <property type="term" value="F:ATP-dependent protein folding chaperone"/>
    <property type="evidence" value="ECO:0007669"/>
    <property type="project" value="InterPro"/>
</dbReference>
<evidence type="ECO:0000256" key="9">
    <source>
        <dbReference type="ARBA" id="ARBA00024677"/>
    </source>
</evidence>
<evidence type="ECO:0000256" key="3">
    <source>
        <dbReference type="ARBA" id="ARBA00011531"/>
    </source>
</evidence>
<dbReference type="STRING" id="7395.A0A1A9VFV7"/>
<dbReference type="FunFam" id="3.50.7.10:FF:000009">
    <property type="entry name" value="T-complex protein 1 subunit alpha"/>
    <property type="match status" value="1"/>
</dbReference>
<keyword evidence="6 11" id="KW-0547">Nucleotide-binding</keyword>
<dbReference type="InterPro" id="IPR054827">
    <property type="entry name" value="thermosome_alpha"/>
</dbReference>
<dbReference type="InterPro" id="IPR017998">
    <property type="entry name" value="Chaperone_TCP-1"/>
</dbReference>
<comment type="subcellular location">
    <subcellularLocation>
        <location evidence="1">Cytoplasm</location>
    </subcellularLocation>
</comment>
<dbReference type="NCBIfam" id="NF041083">
    <property type="entry name" value="thermosome_beta"/>
    <property type="match status" value="1"/>
</dbReference>
<keyword evidence="7 11" id="KW-0067">ATP-binding</keyword>
<dbReference type="GO" id="GO:0051082">
    <property type="term" value="F:unfolded protein binding"/>
    <property type="evidence" value="ECO:0007669"/>
    <property type="project" value="InterPro"/>
</dbReference>
<dbReference type="FunFam" id="1.10.560.10:FF:000045">
    <property type="entry name" value="T-complex protein 1 subunit eta"/>
    <property type="match status" value="1"/>
</dbReference>
<dbReference type="Pfam" id="PF00118">
    <property type="entry name" value="Cpn60_TCP1"/>
    <property type="match status" value="1"/>
</dbReference>
<evidence type="ECO:0000256" key="6">
    <source>
        <dbReference type="ARBA" id="ARBA00022741"/>
    </source>
</evidence>
<evidence type="ECO:0000256" key="11">
    <source>
        <dbReference type="RuleBase" id="RU004187"/>
    </source>
</evidence>
<evidence type="ECO:0000256" key="5">
    <source>
        <dbReference type="ARBA" id="ARBA00022490"/>
    </source>
</evidence>
<keyword evidence="13" id="KW-1185">Reference proteome</keyword>
<dbReference type="Gene3D" id="3.30.260.10">
    <property type="entry name" value="TCP-1-like chaperonin intermediate domain"/>
    <property type="match status" value="1"/>
</dbReference>
<dbReference type="InterPro" id="IPR027413">
    <property type="entry name" value="GROEL-like_equatorial_sf"/>
</dbReference>
<dbReference type="InterPro" id="IPR053374">
    <property type="entry name" value="TCP-1_chaperonin"/>
</dbReference>
<dbReference type="AlphaFoldDB" id="A0A1A9VFV7"/>
<dbReference type="SUPFAM" id="SSF54849">
    <property type="entry name" value="GroEL-intermediate domain like"/>
    <property type="match status" value="1"/>
</dbReference>
<dbReference type="Gene3D" id="3.50.7.10">
    <property type="entry name" value="GroEL"/>
    <property type="match status" value="1"/>
</dbReference>
<dbReference type="GO" id="GO:0005524">
    <property type="term" value="F:ATP binding"/>
    <property type="evidence" value="ECO:0007669"/>
    <property type="project" value="UniProtKB-KW"/>
</dbReference>
<dbReference type="PANTHER" id="PTHR11353">
    <property type="entry name" value="CHAPERONIN"/>
    <property type="match status" value="1"/>
</dbReference>
<dbReference type="PROSITE" id="PS00750">
    <property type="entry name" value="TCP1_1"/>
    <property type="match status" value="1"/>
</dbReference>
<evidence type="ECO:0000256" key="4">
    <source>
        <dbReference type="ARBA" id="ARBA00014424"/>
    </source>
</evidence>
<dbReference type="VEuPathDB" id="VectorBase:GAUT035910"/>
<keyword evidence="5" id="KW-0963">Cytoplasm</keyword>
<dbReference type="Gene3D" id="1.10.560.10">
    <property type="entry name" value="GroEL-like equatorial domain"/>
    <property type="match status" value="1"/>
</dbReference>
<dbReference type="GO" id="GO:0005737">
    <property type="term" value="C:cytoplasm"/>
    <property type="evidence" value="ECO:0007669"/>
    <property type="project" value="UniProtKB-SubCell"/>
</dbReference>
<name>A0A1A9VFV7_GLOAU</name>
<dbReference type="InterPro" id="IPR027409">
    <property type="entry name" value="GroEL-like_apical_dom_sf"/>
</dbReference>
<dbReference type="EnsemblMetazoa" id="GAUT035910-RA">
    <property type="protein sequence ID" value="GAUT035910-PA"/>
    <property type="gene ID" value="GAUT035910"/>
</dbReference>
<dbReference type="GO" id="GO:0016887">
    <property type="term" value="F:ATP hydrolysis activity"/>
    <property type="evidence" value="ECO:0007669"/>
    <property type="project" value="InterPro"/>
</dbReference>
<evidence type="ECO:0000256" key="8">
    <source>
        <dbReference type="ARBA" id="ARBA00023186"/>
    </source>
</evidence>
<accession>A0A1A9VFV7</accession>
<dbReference type="SUPFAM" id="SSF52029">
    <property type="entry name" value="GroEL apical domain-like"/>
    <property type="match status" value="1"/>
</dbReference>
<sequence>MSSIASPLSIAGTRHSGASVRTQNVMAASSIANIVKSSLGPVGLDKMLVDDIGDVTVTNDGATILKLLEVEHPAAKVLVELAQLQDEEVGDGTTSVVILAAELLKNADELVKQKIHPTSIISGYRLACKEACKYISEHLTAPVDELGRDSLINIAKTSMSSKIIGADADYFAAMAVDAAQAVKITDAKGNPAYSIKAVNVLKAHGKSARESVLIPGYALNCTLASQQMSKKVVNAKIACLDFSLQKTKMKMGVQVLINDPNKLEGIRARELDITKERINKILNTGVNVVLCSGGIDDLCMKYFVESGAMAVRRVKKSDLKIIAKATGAAFVTSLTNMEGEESFEPSMVGEAAEVCQECVCDDELILIKGTKARAAASIILRGPNDFYCDEMERSIHDSLCVVKRVLESKKVVAGGGCVEAALSIYLENFATSLSSREQLAIAEFAKSLLVIPKTLAVNAAKDATDLVAKLRAYHNSSQTKAEHAHLKWTGLDLIEGVVRDNKKAGVLEPAMSKIKSLKFATEAAITILRIDDMVKLNPEEKAGKSYADACAAGEL</sequence>
<evidence type="ECO:0000256" key="7">
    <source>
        <dbReference type="ARBA" id="ARBA00022840"/>
    </source>
</evidence>
<organism evidence="12 13">
    <name type="scientific">Glossina austeni</name>
    <name type="common">Savannah tsetse fly</name>
    <dbReference type="NCBI Taxonomy" id="7395"/>
    <lineage>
        <taxon>Eukaryota</taxon>
        <taxon>Metazoa</taxon>
        <taxon>Ecdysozoa</taxon>
        <taxon>Arthropoda</taxon>
        <taxon>Hexapoda</taxon>
        <taxon>Insecta</taxon>
        <taxon>Pterygota</taxon>
        <taxon>Neoptera</taxon>
        <taxon>Endopterygota</taxon>
        <taxon>Diptera</taxon>
        <taxon>Brachycera</taxon>
        <taxon>Muscomorpha</taxon>
        <taxon>Hippoboscoidea</taxon>
        <taxon>Glossinidae</taxon>
        <taxon>Glossina</taxon>
    </lineage>
</organism>
<comment type="similarity">
    <text evidence="2 11">Belongs to the TCP-1 chaperonin family.</text>
</comment>
<proteinExistence type="inferred from homology"/>
<dbReference type="PROSITE" id="PS00995">
    <property type="entry name" value="TCP1_3"/>
    <property type="match status" value="1"/>
</dbReference>
<evidence type="ECO:0000313" key="12">
    <source>
        <dbReference type="EnsemblMetazoa" id="GAUT035910-PA"/>
    </source>
</evidence>
<dbReference type="PRINTS" id="PR00304">
    <property type="entry name" value="TCOMPLEXTCP1"/>
</dbReference>
<keyword evidence="8 11" id="KW-0143">Chaperone</keyword>
<dbReference type="NCBIfam" id="NF041082">
    <property type="entry name" value="thermosome_alpha"/>
    <property type="match status" value="1"/>
</dbReference>
<dbReference type="PROSITE" id="PS00751">
    <property type="entry name" value="TCP1_2"/>
    <property type="match status" value="1"/>
</dbReference>
<reference evidence="12" key="1">
    <citation type="submission" date="2020-05" db="UniProtKB">
        <authorList>
            <consortium name="EnsemblMetazoa"/>
        </authorList>
    </citation>
    <scope>IDENTIFICATION</scope>
    <source>
        <strain evidence="12">TTRI</strain>
    </source>
</reference>
<dbReference type="SUPFAM" id="SSF48592">
    <property type="entry name" value="GroEL equatorial domain-like"/>
    <property type="match status" value="1"/>
</dbReference>
<dbReference type="InterPro" id="IPR027410">
    <property type="entry name" value="TCP-1-like_intermed_sf"/>
</dbReference>
<evidence type="ECO:0000256" key="2">
    <source>
        <dbReference type="ARBA" id="ARBA00008020"/>
    </source>
</evidence>
<evidence type="ECO:0000256" key="10">
    <source>
        <dbReference type="ARBA" id="ARBA00030049"/>
    </source>
</evidence>
<protein>
    <recommendedName>
        <fullName evidence="4">T-complex protein 1 subunit alpha</fullName>
    </recommendedName>
    <alternativeName>
        <fullName evidence="10">CCT-alpha</fullName>
    </alternativeName>
</protein>
<dbReference type="Proteomes" id="UP000078200">
    <property type="component" value="Unassembled WGS sequence"/>
</dbReference>
<dbReference type="InterPro" id="IPR002194">
    <property type="entry name" value="Chaperonin_TCP-1_CS"/>
</dbReference>
<dbReference type="InterPro" id="IPR002423">
    <property type="entry name" value="Cpn60/GroEL/TCP-1"/>
</dbReference>
<comment type="function">
    <text evidence="9">Molecular chaperone; assists the folding of proteins upon ATP hydrolysis. Known to play a role, in vitro, in the folding of actin and tubulin.</text>
</comment>
<dbReference type="InterPro" id="IPR012715">
    <property type="entry name" value="Chap_CCT_alpha"/>
</dbReference>
<comment type="subunit">
    <text evidence="3">Heterooligomeric complex of about 850 to 900 kDa that forms two stacked rings, 12 to 16 nm in diameter.</text>
</comment>
<dbReference type="CDD" id="cd03335">
    <property type="entry name" value="TCP1_alpha"/>
    <property type="match status" value="1"/>
</dbReference>
<evidence type="ECO:0000313" key="13">
    <source>
        <dbReference type="Proteomes" id="UP000078200"/>
    </source>
</evidence>